<dbReference type="AlphaFoldDB" id="A0A7C8PB27"/>
<feature type="compositionally biased region" description="Basic and acidic residues" evidence="9">
    <location>
        <begin position="413"/>
        <end position="423"/>
    </location>
</feature>
<dbReference type="PROSITE" id="PS51873">
    <property type="entry name" value="TRIAD"/>
    <property type="match status" value="1"/>
</dbReference>
<comment type="catalytic activity">
    <reaction evidence="1">
        <text>[E2 ubiquitin-conjugating enzyme]-S-ubiquitinyl-L-cysteine + [acceptor protein]-L-lysine = [E2 ubiquitin-conjugating enzyme]-L-cysteine + [acceptor protein]-N(6)-ubiquitinyl-L-lysine.</text>
        <dbReference type="EC" id="2.3.2.31"/>
    </reaction>
</comment>
<organism evidence="11 12">
    <name type="scientific">Orbilia oligospora</name>
    <name type="common">Nematode-trapping fungus</name>
    <name type="synonym">Arthrobotrys oligospora</name>
    <dbReference type="NCBI Taxonomy" id="2813651"/>
    <lineage>
        <taxon>Eukaryota</taxon>
        <taxon>Fungi</taxon>
        <taxon>Dikarya</taxon>
        <taxon>Ascomycota</taxon>
        <taxon>Pezizomycotina</taxon>
        <taxon>Orbiliomycetes</taxon>
        <taxon>Orbiliales</taxon>
        <taxon>Orbiliaceae</taxon>
        <taxon>Orbilia</taxon>
    </lineage>
</organism>
<dbReference type="InterPro" id="IPR002867">
    <property type="entry name" value="IBR_dom"/>
</dbReference>
<feature type="compositionally biased region" description="Polar residues" evidence="9">
    <location>
        <begin position="514"/>
        <end position="529"/>
    </location>
</feature>
<dbReference type="Gene3D" id="1.20.120.1750">
    <property type="match status" value="1"/>
</dbReference>
<evidence type="ECO:0000256" key="7">
    <source>
        <dbReference type="ARBA" id="ARBA00022786"/>
    </source>
</evidence>
<feature type="region of interest" description="Disordered" evidence="9">
    <location>
        <begin position="129"/>
        <end position="149"/>
    </location>
</feature>
<evidence type="ECO:0000256" key="6">
    <source>
        <dbReference type="ARBA" id="ARBA00022771"/>
    </source>
</evidence>
<dbReference type="CDD" id="cd22584">
    <property type="entry name" value="Rcat_RBR_unk"/>
    <property type="match status" value="1"/>
</dbReference>
<dbReference type="Gene3D" id="3.30.40.10">
    <property type="entry name" value="Zinc/RING finger domain, C3HC4 (zinc finger)"/>
    <property type="match status" value="1"/>
</dbReference>
<feature type="domain" description="RING-type" evidence="10">
    <location>
        <begin position="158"/>
        <end position="348"/>
    </location>
</feature>
<dbReference type="Proteomes" id="UP000479691">
    <property type="component" value="Unassembled WGS sequence"/>
</dbReference>
<evidence type="ECO:0000256" key="8">
    <source>
        <dbReference type="ARBA" id="ARBA00022833"/>
    </source>
</evidence>
<dbReference type="GO" id="GO:0008270">
    <property type="term" value="F:zinc ion binding"/>
    <property type="evidence" value="ECO:0007669"/>
    <property type="project" value="UniProtKB-KW"/>
</dbReference>
<accession>A0A7C8PB27</accession>
<evidence type="ECO:0000313" key="11">
    <source>
        <dbReference type="EMBL" id="KAF3161798.1"/>
    </source>
</evidence>
<feature type="compositionally biased region" description="Basic and acidic residues" evidence="9">
    <location>
        <begin position="14"/>
        <end position="36"/>
    </location>
</feature>
<feature type="compositionally biased region" description="Low complexity" evidence="9">
    <location>
        <begin position="424"/>
        <end position="438"/>
    </location>
</feature>
<dbReference type="InterPro" id="IPR031127">
    <property type="entry name" value="E3_UB_ligase_RBR"/>
</dbReference>
<keyword evidence="7" id="KW-0833">Ubl conjugation pathway</keyword>
<dbReference type="Pfam" id="PF01485">
    <property type="entry name" value="IBR"/>
    <property type="match status" value="1"/>
</dbReference>
<keyword evidence="4" id="KW-0479">Metal-binding</keyword>
<protein>
    <recommendedName>
        <fullName evidence="2">RBR-type E3 ubiquitin transferase</fullName>
        <ecNumber evidence="2">2.3.2.31</ecNumber>
    </recommendedName>
</protein>
<evidence type="ECO:0000256" key="9">
    <source>
        <dbReference type="SAM" id="MobiDB-lite"/>
    </source>
</evidence>
<dbReference type="GO" id="GO:0004842">
    <property type="term" value="F:ubiquitin-protein transferase activity"/>
    <property type="evidence" value="ECO:0007669"/>
    <property type="project" value="InterPro"/>
</dbReference>
<keyword evidence="6" id="KW-0863">Zinc-finger</keyword>
<dbReference type="GO" id="GO:0016567">
    <property type="term" value="P:protein ubiquitination"/>
    <property type="evidence" value="ECO:0007669"/>
    <property type="project" value="InterPro"/>
</dbReference>
<feature type="region of interest" description="Disordered" evidence="9">
    <location>
        <begin position="464"/>
        <end position="488"/>
    </location>
</feature>
<feature type="region of interest" description="Disordered" evidence="9">
    <location>
        <begin position="1"/>
        <end position="80"/>
    </location>
</feature>
<gene>
    <name evidence="11" type="ORF">TWF788_002375</name>
</gene>
<evidence type="ECO:0000259" key="10">
    <source>
        <dbReference type="PROSITE" id="PS51873"/>
    </source>
</evidence>
<dbReference type="InterPro" id="IPR013083">
    <property type="entry name" value="Znf_RING/FYVE/PHD"/>
</dbReference>
<dbReference type="InterPro" id="IPR044066">
    <property type="entry name" value="TRIAD_supradom"/>
</dbReference>
<name>A0A7C8PB27_ORBOL</name>
<evidence type="ECO:0000256" key="5">
    <source>
        <dbReference type="ARBA" id="ARBA00022737"/>
    </source>
</evidence>
<evidence type="ECO:0000256" key="3">
    <source>
        <dbReference type="ARBA" id="ARBA00022679"/>
    </source>
</evidence>
<reference evidence="11 12" key="1">
    <citation type="submission" date="2019-06" db="EMBL/GenBank/DDBJ databases">
        <authorList>
            <person name="Palmer J.M."/>
        </authorList>
    </citation>
    <scope>NUCLEOTIDE SEQUENCE [LARGE SCALE GENOMIC DNA]</scope>
    <source>
        <strain evidence="11 12">TWF788</strain>
    </source>
</reference>
<dbReference type="EC" id="2.3.2.31" evidence="2"/>
<proteinExistence type="predicted"/>
<feature type="compositionally biased region" description="Polar residues" evidence="9">
    <location>
        <begin position="54"/>
        <end position="67"/>
    </location>
</feature>
<sequence length="581" mass="65775">MEIIDLTIDFEEETASRRQQDRQRKELEPILLHDSDEAVSSPVRQTPVKLPMLTPSTNSPKSTPRNSNTKKPKSTGKKIPSIHTGWRAGIIFEEVETKTSVLTPKEQKKQQREIEEREIGNRIQRLAESVGWKQPHRNDNRKTRKNSTATPYLYNEERLATCDICGEKAHIFEVTKLKCKHRHCKSCLHLNFLMVINDPNVWPAKCCKPLEQDLASNTLSEEEFQRYLDVKREKEQISSTNCFKCSRPIPSINVIGSSTAFCAKCERITCVHCTKAMHEGACLLDPETEKLLNMAQGKKWSKCPKCSNMVERNTGCNSMMCRCGMNFCYKCGREMSTCSTRGGCNQIAFQSGMWQNQAPHQPMQINPDMINGYRERSIKEEDQLRMQRESMAHENAKAVGKQQVVSEIVALRAKLENKPDKRSSSSPNSKKSSASTTPAEKKTHMGIEGYRQSFPALMKVFEESKAQKVSPPPQYPSQSQLQPPPSEPLSLIERYRKSYPSLMKNYVSGHAPQVSATQQQPQDPASSISTGTNGNTQLTTGEFVLTTPQPNPFLPTYDFRNYHLNFLDEDDLLGGFPGSFI</sequence>
<evidence type="ECO:0000313" key="12">
    <source>
        <dbReference type="Proteomes" id="UP000479691"/>
    </source>
</evidence>
<keyword evidence="8" id="KW-0862">Zinc</keyword>
<evidence type="ECO:0000256" key="1">
    <source>
        <dbReference type="ARBA" id="ARBA00001798"/>
    </source>
</evidence>
<dbReference type="SUPFAM" id="SSF57850">
    <property type="entry name" value="RING/U-box"/>
    <property type="match status" value="2"/>
</dbReference>
<comment type="caution">
    <text evidence="11">The sequence shown here is derived from an EMBL/GenBank/DDBJ whole genome shotgun (WGS) entry which is preliminary data.</text>
</comment>
<dbReference type="PANTHER" id="PTHR11685">
    <property type="entry name" value="RBR FAMILY RING FINGER AND IBR DOMAIN-CONTAINING"/>
    <property type="match status" value="1"/>
</dbReference>
<keyword evidence="3" id="KW-0808">Transferase</keyword>
<feature type="region of interest" description="Disordered" evidence="9">
    <location>
        <begin position="511"/>
        <end position="537"/>
    </location>
</feature>
<evidence type="ECO:0000256" key="2">
    <source>
        <dbReference type="ARBA" id="ARBA00012251"/>
    </source>
</evidence>
<feature type="region of interest" description="Disordered" evidence="9">
    <location>
        <begin position="413"/>
        <end position="445"/>
    </location>
</feature>
<evidence type="ECO:0000256" key="4">
    <source>
        <dbReference type="ARBA" id="ARBA00022723"/>
    </source>
</evidence>
<keyword evidence="5" id="KW-0677">Repeat</keyword>
<dbReference type="EMBL" id="JAABOE010000142">
    <property type="protein sequence ID" value="KAF3161798.1"/>
    <property type="molecule type" value="Genomic_DNA"/>
</dbReference>